<gene>
    <name evidence="5" type="ORF">PNOK_0280300</name>
</gene>
<evidence type="ECO:0000259" key="4">
    <source>
        <dbReference type="Pfam" id="PF25567"/>
    </source>
</evidence>
<dbReference type="CDD" id="cd13394">
    <property type="entry name" value="Syo1_like"/>
    <property type="match status" value="1"/>
</dbReference>
<sequence>MGKSQKKRAARRHNPVRVPDLHLPKGLDAAEATSSRSADVLPIIQKLSSVDAQERTWACSAVSNLIQNDPSTRRLLQGKNVVGALINRLSDSVPEVTVEAAGALRNLCIDGGFDICAEMYNKNILAPLRAFIPKISSALDQLVTSPASAPPNTSELVFGLAESVITLIWCLSETSNKALNAINDIHLVPFLMGFLEHRSVLPARTVAAAAQCLYVLTDDNPSAIEEIRANSTYVACLLATARSSNDPTSPNSKKKISQKEKETQELAPERLLSTRLLTVGVLRNLGSIPAPSTTSTIDVDRNVVLPLILPVLSSVQLSEASNRVLDLIEIEVQETKVDKPSLKNTPRSDHKSPAARELEKIEASLRNVQLALEILTGVCATLPDPEPVAEDDEEEEEEEEEDAGDDEMDAEGDVDNDGANNGDDVEMDTDASNSQPKTAITPAPTPTLLPSIIDPLLSLIQPTSLSFPPSSSTNTSTGSNTARAHPPTTSALGAIHVCALECLNNAALALAISSEGAESESTKVRGDAETGRRVWNALWSALSVVGLEGGLGQEKRKEIWEVSVGVMWGIGGIWKGSIEPVEEQVKLLMQLCDASEDVQTKVKCIGALECLAQFPSAVDANRVISSYILEKASTPPSPTPNHHHPAEVILQSASAIIDIFSDERLPSDINFRQGGYLQVLSARTLDSVKRAVKSVDRKKEGGRELKARGEEVLENLREFMKYRRGLRF</sequence>
<dbReference type="Proteomes" id="UP000217199">
    <property type="component" value="Unassembled WGS sequence"/>
</dbReference>
<feature type="region of interest" description="Disordered" evidence="3">
    <location>
        <begin position="381"/>
        <end position="446"/>
    </location>
</feature>
<dbReference type="InterPro" id="IPR052616">
    <property type="entry name" value="SYO1-like"/>
</dbReference>
<dbReference type="FunCoup" id="A0A286UTA8">
    <property type="interactions" value="74"/>
</dbReference>
<evidence type="ECO:0000256" key="1">
    <source>
        <dbReference type="ARBA" id="ARBA00049983"/>
    </source>
</evidence>
<dbReference type="InterPro" id="IPR000225">
    <property type="entry name" value="Armadillo"/>
</dbReference>
<feature type="region of interest" description="Disordered" evidence="3">
    <location>
        <begin position="1"/>
        <end position="29"/>
    </location>
</feature>
<dbReference type="GO" id="GO:0051082">
    <property type="term" value="F:unfolded protein binding"/>
    <property type="evidence" value="ECO:0007669"/>
    <property type="project" value="TreeGrafter"/>
</dbReference>
<dbReference type="GO" id="GO:0006606">
    <property type="term" value="P:protein import into nucleus"/>
    <property type="evidence" value="ECO:0007669"/>
    <property type="project" value="TreeGrafter"/>
</dbReference>
<feature type="compositionally biased region" description="Basic residues" evidence="3">
    <location>
        <begin position="1"/>
        <end position="15"/>
    </location>
</feature>
<dbReference type="PANTHER" id="PTHR13347">
    <property type="entry name" value="HEAT REPEAT-CONTAINING PROTEIN 3"/>
    <property type="match status" value="1"/>
</dbReference>
<dbReference type="PANTHER" id="PTHR13347:SF1">
    <property type="entry name" value="HEAT REPEAT-CONTAINING PROTEIN 3"/>
    <property type="match status" value="1"/>
</dbReference>
<feature type="domain" description="SYO1-like TPR repeats" evidence="4">
    <location>
        <begin position="478"/>
        <end position="725"/>
    </location>
</feature>
<dbReference type="InterPro" id="IPR016024">
    <property type="entry name" value="ARM-type_fold"/>
</dbReference>
<dbReference type="Pfam" id="PF00514">
    <property type="entry name" value="Arm"/>
    <property type="match status" value="1"/>
</dbReference>
<feature type="repeat" description="ARM" evidence="2">
    <location>
        <begin position="80"/>
        <end position="107"/>
    </location>
</feature>
<dbReference type="AlphaFoldDB" id="A0A286UTA8"/>
<feature type="region of interest" description="Disordered" evidence="3">
    <location>
        <begin position="464"/>
        <end position="487"/>
    </location>
</feature>
<evidence type="ECO:0000256" key="2">
    <source>
        <dbReference type="PROSITE-ProRule" id="PRU00259"/>
    </source>
</evidence>
<dbReference type="GO" id="GO:0042273">
    <property type="term" value="P:ribosomal large subunit biogenesis"/>
    <property type="evidence" value="ECO:0007669"/>
    <property type="project" value="TreeGrafter"/>
</dbReference>
<dbReference type="EMBL" id="NBII01000002">
    <property type="protein sequence ID" value="PAV22846.1"/>
    <property type="molecule type" value="Genomic_DNA"/>
</dbReference>
<evidence type="ECO:0000313" key="6">
    <source>
        <dbReference type="Proteomes" id="UP000217199"/>
    </source>
</evidence>
<dbReference type="InParanoid" id="A0A286UTA8"/>
<organism evidence="5 6">
    <name type="scientific">Pyrrhoderma noxium</name>
    <dbReference type="NCBI Taxonomy" id="2282107"/>
    <lineage>
        <taxon>Eukaryota</taxon>
        <taxon>Fungi</taxon>
        <taxon>Dikarya</taxon>
        <taxon>Basidiomycota</taxon>
        <taxon>Agaricomycotina</taxon>
        <taxon>Agaricomycetes</taxon>
        <taxon>Hymenochaetales</taxon>
        <taxon>Hymenochaetaceae</taxon>
        <taxon>Pyrrhoderma</taxon>
    </lineage>
</organism>
<reference evidence="5 6" key="1">
    <citation type="journal article" date="2017" name="Mol. Ecol.">
        <title>Comparative and population genomic landscape of Phellinus noxius: A hypervariable fungus causing root rot in trees.</title>
        <authorList>
            <person name="Chung C.L."/>
            <person name="Lee T.J."/>
            <person name="Akiba M."/>
            <person name="Lee H.H."/>
            <person name="Kuo T.H."/>
            <person name="Liu D."/>
            <person name="Ke H.M."/>
            <person name="Yokoi T."/>
            <person name="Roa M.B."/>
            <person name="Lu M.J."/>
            <person name="Chang Y.Y."/>
            <person name="Ann P.J."/>
            <person name="Tsai J.N."/>
            <person name="Chen C.Y."/>
            <person name="Tzean S.S."/>
            <person name="Ota Y."/>
            <person name="Hattori T."/>
            <person name="Sahashi N."/>
            <person name="Liou R.F."/>
            <person name="Kikuchi T."/>
            <person name="Tsai I.J."/>
        </authorList>
    </citation>
    <scope>NUCLEOTIDE SEQUENCE [LARGE SCALE GENOMIC DNA]</scope>
    <source>
        <strain evidence="5 6">FFPRI411160</strain>
    </source>
</reference>
<name>A0A286UTA8_9AGAM</name>
<dbReference type="InterPro" id="IPR011989">
    <property type="entry name" value="ARM-like"/>
</dbReference>
<keyword evidence="6" id="KW-1185">Reference proteome</keyword>
<comment type="similarity">
    <text evidence="1">Belongs to the nuclear import and ribosome assembly adapter family.</text>
</comment>
<dbReference type="OrthoDB" id="288703at2759"/>
<proteinExistence type="inferred from homology"/>
<dbReference type="STRING" id="2282107.A0A286UTA8"/>
<dbReference type="PROSITE" id="PS50176">
    <property type="entry name" value="ARM_REPEAT"/>
    <property type="match status" value="1"/>
</dbReference>
<dbReference type="SUPFAM" id="SSF48371">
    <property type="entry name" value="ARM repeat"/>
    <property type="match status" value="1"/>
</dbReference>
<feature type="region of interest" description="Disordered" evidence="3">
    <location>
        <begin position="243"/>
        <end position="264"/>
    </location>
</feature>
<protein>
    <submittedName>
        <fullName evidence="5">ARM repeat-containing</fullName>
    </submittedName>
</protein>
<evidence type="ECO:0000256" key="3">
    <source>
        <dbReference type="SAM" id="MobiDB-lite"/>
    </source>
</evidence>
<dbReference type="Pfam" id="PF25567">
    <property type="entry name" value="TPR_SYO1"/>
    <property type="match status" value="1"/>
</dbReference>
<feature type="compositionally biased region" description="Acidic residues" evidence="3">
    <location>
        <begin position="387"/>
        <end position="416"/>
    </location>
</feature>
<feature type="compositionally biased region" description="Low complexity" evidence="3">
    <location>
        <begin position="464"/>
        <end position="481"/>
    </location>
</feature>
<dbReference type="Gene3D" id="1.25.10.10">
    <property type="entry name" value="Leucine-rich Repeat Variant"/>
    <property type="match status" value="1"/>
</dbReference>
<dbReference type="InterPro" id="IPR057990">
    <property type="entry name" value="TPR_SYO1"/>
</dbReference>
<accession>A0A286UTA8</accession>
<comment type="caution">
    <text evidence="5">The sequence shown here is derived from an EMBL/GenBank/DDBJ whole genome shotgun (WGS) entry which is preliminary data.</text>
</comment>
<evidence type="ECO:0000313" key="5">
    <source>
        <dbReference type="EMBL" id="PAV22846.1"/>
    </source>
</evidence>